<organism evidence="2">
    <name type="scientific">Hordeum vulgare subsp. vulgare</name>
    <name type="common">Domesticated barley</name>
    <dbReference type="NCBI Taxonomy" id="112509"/>
    <lineage>
        <taxon>Eukaryota</taxon>
        <taxon>Viridiplantae</taxon>
        <taxon>Streptophyta</taxon>
        <taxon>Embryophyta</taxon>
        <taxon>Tracheophyta</taxon>
        <taxon>Spermatophyta</taxon>
        <taxon>Magnoliopsida</taxon>
        <taxon>Liliopsida</taxon>
        <taxon>Poales</taxon>
        <taxon>Poaceae</taxon>
        <taxon>BOP clade</taxon>
        <taxon>Pooideae</taxon>
        <taxon>Triticodae</taxon>
        <taxon>Triticeae</taxon>
        <taxon>Hordeinae</taxon>
        <taxon>Hordeum</taxon>
    </lineage>
</organism>
<keyword evidence="1" id="KW-0472">Membrane</keyword>
<reference evidence="2" key="1">
    <citation type="journal article" date="2011" name="Plant Physiol.">
        <title>Comprehensive sequence analysis of 24,783 barley full-length cDNAs derived from 12 clone libraries.</title>
        <authorList>
            <person name="Matsumoto T."/>
            <person name="Tanaka T."/>
            <person name="Sakai H."/>
            <person name="Amano N."/>
            <person name="Kanamori H."/>
            <person name="Kurita K."/>
            <person name="Kikuta A."/>
            <person name="Kamiya K."/>
            <person name="Yamamoto M."/>
            <person name="Ikawa H."/>
            <person name="Fujii N."/>
            <person name="Hori K."/>
            <person name="Itoh T."/>
            <person name="Sato K."/>
        </authorList>
    </citation>
    <scope>NUCLEOTIDE SEQUENCE</scope>
</reference>
<accession>F2E9K1</accession>
<evidence type="ECO:0000256" key="1">
    <source>
        <dbReference type="SAM" id="Phobius"/>
    </source>
</evidence>
<feature type="transmembrane region" description="Helical" evidence="1">
    <location>
        <begin position="20"/>
        <end position="43"/>
    </location>
</feature>
<keyword evidence="1" id="KW-0812">Transmembrane</keyword>
<name>F2E9K1_HORVV</name>
<protein>
    <submittedName>
        <fullName evidence="2">Predicted protein</fullName>
    </submittedName>
</protein>
<sequence>MALPVASRAGAAIARGGLGLAWAGAGAATTNGLSAATLSVFFAR</sequence>
<dbReference type="EMBL" id="AK372826">
    <property type="protein sequence ID" value="BAK04023.1"/>
    <property type="molecule type" value="mRNA"/>
</dbReference>
<keyword evidence="1" id="KW-1133">Transmembrane helix</keyword>
<evidence type="ECO:0000313" key="2">
    <source>
        <dbReference type="EMBL" id="BAK04023.1"/>
    </source>
</evidence>
<proteinExistence type="evidence at transcript level"/>
<dbReference type="AlphaFoldDB" id="F2E9K1"/>